<evidence type="ECO:0000256" key="1">
    <source>
        <dbReference type="ARBA" id="ARBA00023125"/>
    </source>
</evidence>
<dbReference type="GO" id="GO:0006355">
    <property type="term" value="P:regulation of DNA-templated transcription"/>
    <property type="evidence" value="ECO:0007669"/>
    <property type="project" value="InterPro"/>
</dbReference>
<dbReference type="OrthoDB" id="9811542at2"/>
<dbReference type="SUPFAM" id="SSF48452">
    <property type="entry name" value="TPR-like"/>
    <property type="match status" value="1"/>
</dbReference>
<evidence type="ECO:0000256" key="5">
    <source>
        <dbReference type="SAM" id="Phobius"/>
    </source>
</evidence>
<dbReference type="InterPro" id="IPR011990">
    <property type="entry name" value="TPR-like_helical_dom_sf"/>
</dbReference>
<dbReference type="InterPro" id="IPR001867">
    <property type="entry name" value="OmpR/PhoB-type_DNA-bd"/>
</dbReference>
<dbReference type="AlphaFoldDB" id="A0A167GCS8"/>
<evidence type="ECO:0000256" key="4">
    <source>
        <dbReference type="SAM" id="MobiDB-lite"/>
    </source>
</evidence>
<dbReference type="InterPro" id="IPR036388">
    <property type="entry name" value="WH-like_DNA-bd_sf"/>
</dbReference>
<keyword evidence="8" id="KW-1185">Reference proteome</keyword>
<dbReference type="Pfam" id="PF00486">
    <property type="entry name" value="Trans_reg_C"/>
    <property type="match status" value="1"/>
</dbReference>
<sequence length="798" mass="85855">MHRLIYRFERFELDAKFRELRSDGGRVAIPPKSFDCLLYLIEHRDRAVGRDELISAVWGRLDVSDHLLGQTLRGARLALGDTGAERTTIATVPRFGYRWLAAVEQATLDLPVPARGATDAAEADDAPDAPVAPAASEPVPATAEARMPRRRLWLGLAALVVLSLLVAVPYALRQAAPPRPAAEPVAAVNDGDDTYLVLPVAIAGADVENAWLRLGGMEYVAARLREEARLRVLSSNQAMAVAGEDRLSALRNASDVHRIRAITGASYLLMPRAARSASAWTFELDVYHEDDLRTYSGTGARALDAAAEASRSFLAAQGIAVPAKADAQPGFTELLQRVDAAFLKGELAQARELIDTAPAAYRERPELRIREARIAFRTGRLDQAERLFKALAADTPQIASEIRARAHIGLGNVALRRGDYAEGARAQSHAIELLEDHGLRDLLGTAYMERGMLTGSLGTYEAAMSDFGRARIEMERNGDTLALGALDFNVGLVEAYRGRHAAALAAMDRAIAVSQRYGVADMLATGLHGKTIVQLDLVDNAAALATTQRYLDLQAQLENPILKRRLASARVRALAANARLAEATAELDAYLDALPSARDDPQFDLLRAQIRYRRGDFAAIVRDGDSLLERIRRRADPTSEASLRDAVRLCVSAAARGGDTAAGRRWLDAQSGNRDAGEMDWQDEYALALAHAELAAPAAAADADRDFARALALADQHGNSDLIVESGLAQIRHLLADGGAPERAVTVAGRLAGFVDRDYRVALATAAVYRANGDRALADAAVAKAVALGGEQAAALPY</sequence>
<dbReference type="SUPFAM" id="SSF46894">
    <property type="entry name" value="C-terminal effector domain of the bipartite response regulators"/>
    <property type="match status" value="1"/>
</dbReference>
<dbReference type="KEGG" id="dko:I596_378"/>
<dbReference type="Pfam" id="PF14559">
    <property type="entry name" value="TPR_19"/>
    <property type="match status" value="1"/>
</dbReference>
<dbReference type="EMBL" id="CP015249">
    <property type="protein sequence ID" value="ANB16415.1"/>
    <property type="molecule type" value="Genomic_DNA"/>
</dbReference>
<dbReference type="InterPro" id="IPR016032">
    <property type="entry name" value="Sig_transdc_resp-reg_C-effctor"/>
</dbReference>
<keyword evidence="5" id="KW-1133">Transmembrane helix</keyword>
<gene>
    <name evidence="7" type="ORF">I596_378</name>
</gene>
<dbReference type="PROSITE" id="PS51755">
    <property type="entry name" value="OMPR_PHOB"/>
    <property type="match status" value="1"/>
</dbReference>
<accession>A0A167GCS8</accession>
<dbReference type="Gene3D" id="1.10.10.10">
    <property type="entry name" value="Winged helix-like DNA-binding domain superfamily/Winged helix DNA-binding domain"/>
    <property type="match status" value="1"/>
</dbReference>
<feature type="DNA-binding region" description="OmpR/PhoB-type" evidence="2">
    <location>
        <begin position="3"/>
        <end position="101"/>
    </location>
</feature>
<dbReference type="GO" id="GO:0003677">
    <property type="term" value="F:DNA binding"/>
    <property type="evidence" value="ECO:0007669"/>
    <property type="project" value="UniProtKB-UniRule"/>
</dbReference>
<dbReference type="Proteomes" id="UP000076830">
    <property type="component" value="Chromosome"/>
</dbReference>
<protein>
    <submittedName>
        <fullName evidence="7">Transcriptional regulator domain protein</fullName>
    </submittedName>
</protein>
<feature type="transmembrane region" description="Helical" evidence="5">
    <location>
        <begin position="152"/>
        <end position="172"/>
    </location>
</feature>
<feature type="coiled-coil region" evidence="3">
    <location>
        <begin position="566"/>
        <end position="593"/>
    </location>
</feature>
<dbReference type="PATRIC" id="fig|1300342.3.peg.368"/>
<dbReference type="RefSeq" id="WP_067643297.1">
    <property type="nucleotide sequence ID" value="NZ_CP015249.1"/>
</dbReference>
<evidence type="ECO:0000256" key="2">
    <source>
        <dbReference type="PROSITE-ProRule" id="PRU01091"/>
    </source>
</evidence>
<dbReference type="GO" id="GO:0000160">
    <property type="term" value="P:phosphorelay signal transduction system"/>
    <property type="evidence" value="ECO:0007669"/>
    <property type="project" value="InterPro"/>
</dbReference>
<feature type="region of interest" description="Disordered" evidence="4">
    <location>
        <begin position="117"/>
        <end position="141"/>
    </location>
</feature>
<keyword evidence="3" id="KW-0175">Coiled coil</keyword>
<evidence type="ECO:0000313" key="8">
    <source>
        <dbReference type="Proteomes" id="UP000076830"/>
    </source>
</evidence>
<evidence type="ECO:0000256" key="3">
    <source>
        <dbReference type="SAM" id="Coils"/>
    </source>
</evidence>
<feature type="compositionally biased region" description="Low complexity" evidence="4">
    <location>
        <begin position="128"/>
        <end position="141"/>
    </location>
</feature>
<keyword evidence="5" id="KW-0472">Membrane</keyword>
<proteinExistence type="predicted"/>
<keyword evidence="5" id="KW-0812">Transmembrane</keyword>
<reference evidence="7 8" key="1">
    <citation type="submission" date="2016-04" db="EMBL/GenBank/DDBJ databases">
        <title>Complete genome sequence of Dokdonella koreensis DS-123T.</title>
        <authorList>
            <person name="Kim J.F."/>
            <person name="Lee H."/>
            <person name="Kwak M.-J."/>
        </authorList>
    </citation>
    <scope>NUCLEOTIDE SEQUENCE [LARGE SCALE GENOMIC DNA]</scope>
    <source>
        <strain evidence="7 8">DS-123</strain>
    </source>
</reference>
<dbReference type="SMART" id="SM00862">
    <property type="entry name" value="Trans_reg_C"/>
    <property type="match status" value="1"/>
</dbReference>
<organism evidence="7 8">
    <name type="scientific">Dokdonella koreensis DS-123</name>
    <dbReference type="NCBI Taxonomy" id="1300342"/>
    <lineage>
        <taxon>Bacteria</taxon>
        <taxon>Pseudomonadati</taxon>
        <taxon>Pseudomonadota</taxon>
        <taxon>Gammaproteobacteria</taxon>
        <taxon>Lysobacterales</taxon>
        <taxon>Rhodanobacteraceae</taxon>
        <taxon>Dokdonella</taxon>
    </lineage>
</organism>
<evidence type="ECO:0000259" key="6">
    <source>
        <dbReference type="PROSITE" id="PS51755"/>
    </source>
</evidence>
<keyword evidence="1 2" id="KW-0238">DNA-binding</keyword>
<evidence type="ECO:0000313" key="7">
    <source>
        <dbReference type="EMBL" id="ANB16415.1"/>
    </source>
</evidence>
<feature type="domain" description="OmpR/PhoB-type" evidence="6">
    <location>
        <begin position="3"/>
        <end position="101"/>
    </location>
</feature>
<name>A0A167GCS8_9GAMM</name>
<dbReference type="STRING" id="1300342.I596_378"/>
<dbReference type="Gene3D" id="1.25.40.10">
    <property type="entry name" value="Tetratricopeptide repeat domain"/>
    <property type="match status" value="1"/>
</dbReference>
<dbReference type="CDD" id="cd00383">
    <property type="entry name" value="trans_reg_C"/>
    <property type="match status" value="1"/>
</dbReference>